<proteinExistence type="predicted"/>
<dbReference type="Proteomes" id="UP000250321">
    <property type="component" value="Unassembled WGS sequence"/>
</dbReference>
<dbReference type="OrthoDB" id="1733732at2759"/>
<organism evidence="1 2">
    <name type="scientific">Prunus yedoensis var. nudiflora</name>
    <dbReference type="NCBI Taxonomy" id="2094558"/>
    <lineage>
        <taxon>Eukaryota</taxon>
        <taxon>Viridiplantae</taxon>
        <taxon>Streptophyta</taxon>
        <taxon>Embryophyta</taxon>
        <taxon>Tracheophyta</taxon>
        <taxon>Spermatophyta</taxon>
        <taxon>Magnoliopsida</taxon>
        <taxon>eudicotyledons</taxon>
        <taxon>Gunneridae</taxon>
        <taxon>Pentapetalae</taxon>
        <taxon>rosids</taxon>
        <taxon>fabids</taxon>
        <taxon>Rosales</taxon>
        <taxon>Rosaceae</taxon>
        <taxon>Amygdaloideae</taxon>
        <taxon>Amygdaleae</taxon>
        <taxon>Prunus</taxon>
    </lineage>
</organism>
<name>A0A314XLB6_PRUYE</name>
<accession>A0A314XLB6</accession>
<gene>
    <name evidence="1" type="ORF">Pyn_21210</name>
</gene>
<dbReference type="SUPFAM" id="SSF53822">
    <property type="entry name" value="Periplasmic binding protein-like I"/>
    <property type="match status" value="1"/>
</dbReference>
<keyword evidence="2" id="KW-1185">Reference proteome</keyword>
<dbReference type="InterPro" id="IPR015683">
    <property type="entry name" value="Ionotropic_Glu_rcpt"/>
</dbReference>
<dbReference type="STRING" id="2094558.A0A314XLB6"/>
<comment type="caution">
    <text evidence="1">The sequence shown here is derived from an EMBL/GenBank/DDBJ whole genome shotgun (WGS) entry which is preliminary data.</text>
</comment>
<evidence type="ECO:0000313" key="1">
    <source>
        <dbReference type="EMBL" id="PQP92163.1"/>
    </source>
</evidence>
<dbReference type="PANTHER" id="PTHR34836">
    <property type="entry name" value="OS06G0188250 PROTEIN"/>
    <property type="match status" value="1"/>
</dbReference>
<reference evidence="1 2" key="1">
    <citation type="submission" date="2018-02" db="EMBL/GenBank/DDBJ databases">
        <title>Draft genome of wild Prunus yedoensis var. nudiflora.</title>
        <authorList>
            <person name="Baek S."/>
            <person name="Kim J.-H."/>
            <person name="Choi K."/>
            <person name="Kim G.-B."/>
            <person name="Cho A."/>
            <person name="Jang H."/>
            <person name="Shin C.-H."/>
            <person name="Yu H.-J."/>
            <person name="Mun J.-H."/>
        </authorList>
    </citation>
    <scope>NUCLEOTIDE SEQUENCE [LARGE SCALE GENOMIC DNA]</scope>
    <source>
        <strain evidence="2">cv. Jeju island</strain>
        <tissue evidence="1">Leaf</tissue>
    </source>
</reference>
<dbReference type="SUPFAM" id="SSF53850">
    <property type="entry name" value="Periplasmic binding protein-like II"/>
    <property type="match status" value="1"/>
</dbReference>
<protein>
    <submittedName>
        <fullName evidence="1">Glutamate receptor 3.4</fullName>
    </submittedName>
</protein>
<dbReference type="Gene3D" id="3.40.190.10">
    <property type="entry name" value="Periplasmic binding protein-like II"/>
    <property type="match status" value="1"/>
</dbReference>
<dbReference type="InterPro" id="IPR028082">
    <property type="entry name" value="Peripla_BP_I"/>
</dbReference>
<sequence>MNFTGVSGQIQFDQDKYLVHPAYEILNIGGTGSLRIGYWSNSTGLSVIAPEILYKKPFSTNTTAQLYSVIWPGETTAKPRGWVFPNNGTPLRIGVPYRVSYQDFVAKDKSPPGCCKLVALCRATQLRVVWKWKRNPEYSNLVFEVAQNNFDAAVGDVTITTNRTSPWAQGLL</sequence>
<dbReference type="Gene3D" id="3.40.50.2300">
    <property type="match status" value="1"/>
</dbReference>
<keyword evidence="1" id="KW-0675">Receptor</keyword>
<evidence type="ECO:0000313" key="2">
    <source>
        <dbReference type="Proteomes" id="UP000250321"/>
    </source>
</evidence>
<dbReference type="PANTHER" id="PTHR34836:SF7">
    <property type="entry name" value="RECEPTOR LIGAND BINDING REGION DOMAIN-CONTAINING PROTEIN"/>
    <property type="match status" value="1"/>
</dbReference>
<dbReference type="EMBL" id="PJQY01002610">
    <property type="protein sequence ID" value="PQP92163.1"/>
    <property type="molecule type" value="Genomic_DNA"/>
</dbReference>
<dbReference type="AlphaFoldDB" id="A0A314XLB6"/>